<feature type="non-terminal residue" evidence="1">
    <location>
        <position position="1"/>
    </location>
</feature>
<dbReference type="InterPro" id="IPR029024">
    <property type="entry name" value="TerB-like"/>
</dbReference>
<dbReference type="EMBL" id="UINC01006704">
    <property type="protein sequence ID" value="SVA29145.1"/>
    <property type="molecule type" value="Genomic_DNA"/>
</dbReference>
<gene>
    <name evidence="1" type="ORF">METZ01_LOCUS81999</name>
</gene>
<protein>
    <recommendedName>
        <fullName evidence="2">Co-chaperone DjlA N-terminal domain-containing protein</fullName>
    </recommendedName>
</protein>
<dbReference type="AlphaFoldDB" id="A0A381ULV7"/>
<dbReference type="SUPFAM" id="SSF158682">
    <property type="entry name" value="TerB-like"/>
    <property type="match status" value="1"/>
</dbReference>
<evidence type="ECO:0000313" key="1">
    <source>
        <dbReference type="EMBL" id="SVA29145.1"/>
    </source>
</evidence>
<name>A0A381ULV7_9ZZZZ</name>
<accession>A0A381ULV7</accession>
<sequence length="60" mass="6924">TEGFDTDQLMELILSYIVIANADDFIHENEVILIQHAITIWELDIIVEKPKSGEKLKIQE</sequence>
<evidence type="ECO:0008006" key="2">
    <source>
        <dbReference type="Google" id="ProtNLM"/>
    </source>
</evidence>
<reference evidence="1" key="1">
    <citation type="submission" date="2018-05" db="EMBL/GenBank/DDBJ databases">
        <authorList>
            <person name="Lanie J.A."/>
            <person name="Ng W.-L."/>
            <person name="Kazmierczak K.M."/>
            <person name="Andrzejewski T.M."/>
            <person name="Davidsen T.M."/>
            <person name="Wayne K.J."/>
            <person name="Tettelin H."/>
            <person name="Glass J.I."/>
            <person name="Rusch D."/>
            <person name="Podicherti R."/>
            <person name="Tsui H.-C.T."/>
            <person name="Winkler M.E."/>
        </authorList>
    </citation>
    <scope>NUCLEOTIDE SEQUENCE</scope>
</reference>
<proteinExistence type="predicted"/>
<organism evidence="1">
    <name type="scientific">marine metagenome</name>
    <dbReference type="NCBI Taxonomy" id="408172"/>
    <lineage>
        <taxon>unclassified sequences</taxon>
        <taxon>metagenomes</taxon>
        <taxon>ecological metagenomes</taxon>
    </lineage>
</organism>